<evidence type="ECO:0000256" key="2">
    <source>
        <dbReference type="ARBA" id="ARBA00023034"/>
    </source>
</evidence>
<comment type="subcellular location">
    <subcellularLocation>
        <location evidence="1">Golgi apparatus membrane</location>
        <topology evidence="1">Peripheral membrane protein</topology>
        <orientation evidence="1">Cytoplasmic side</orientation>
    </subcellularLocation>
</comment>
<sequence>MTAESPRPDLLISEDLMLLLLPPSGQIPELSPALECVLTGGLLVDMIEAGFIEVLPGEKPHAPLIRATEVPRPHDPMFVNVIALLGQDARPLADVLPVLLPRLDDVLLVRLSNHGILTQHTAKFLFIIPTMSWRVVDPEPEEQLCETLAAVMEGRVRPDARTGTIIALLSAAGVLPELSASLPWNSAIAGHVQQIAMAGWATPSVKAVLDVAEVTARRAAAESGEARREKVIAGGERRTRIAAQIGL</sequence>
<keyword evidence="4" id="KW-0472">Membrane</keyword>
<dbReference type="RefSeq" id="WP_137827012.1">
    <property type="nucleotide sequence ID" value="NZ_CP065989.1"/>
</dbReference>
<keyword evidence="2" id="KW-0333">Golgi apparatus</keyword>
<dbReference type="GO" id="GO:0012505">
    <property type="term" value="C:endomembrane system"/>
    <property type="evidence" value="ECO:0007669"/>
    <property type="project" value="UniProtKB-ARBA"/>
</dbReference>
<evidence type="ECO:0000313" key="5">
    <source>
        <dbReference type="EMBL" id="QQB15391.1"/>
    </source>
</evidence>
<evidence type="ECO:0000256" key="3">
    <source>
        <dbReference type="ARBA" id="ARBA00023121"/>
    </source>
</evidence>
<organism evidence="5 6">
    <name type="scientific">Brevibacterium casei</name>
    <dbReference type="NCBI Taxonomy" id="33889"/>
    <lineage>
        <taxon>Bacteria</taxon>
        <taxon>Bacillati</taxon>
        <taxon>Actinomycetota</taxon>
        <taxon>Actinomycetes</taxon>
        <taxon>Micrococcales</taxon>
        <taxon>Brevibacteriaceae</taxon>
        <taxon>Brevibacterium</taxon>
    </lineage>
</organism>
<reference evidence="5 6" key="1">
    <citation type="submission" date="2020-12" db="EMBL/GenBank/DDBJ databases">
        <title>FDA dAtabase for Regulatory Grade micrObial Sequences (FDA-ARGOS): Supporting development and validation of Infectious Disease Dx tests.</title>
        <authorList>
            <person name="Sproer C."/>
            <person name="Gronow S."/>
            <person name="Severitt S."/>
            <person name="Schroder I."/>
            <person name="Tallon L."/>
            <person name="Sadzewicz L."/>
            <person name="Zhao X."/>
            <person name="Boylan J."/>
            <person name="Ott S."/>
            <person name="Bowen H."/>
            <person name="Vavikolanu K."/>
            <person name="Mehta A."/>
            <person name="Aluvathingal J."/>
            <person name="Nadendla S."/>
            <person name="Lowell S."/>
            <person name="Myers T."/>
            <person name="Yan Y."/>
            <person name="Sichtig H."/>
        </authorList>
    </citation>
    <scope>NUCLEOTIDE SEQUENCE [LARGE SCALE GENOMIC DNA]</scope>
    <source>
        <strain evidence="5 6">FDAARGOS_990</strain>
    </source>
</reference>
<dbReference type="GO" id="GO:0070273">
    <property type="term" value="F:phosphatidylinositol-4-phosphate binding"/>
    <property type="evidence" value="ECO:0007669"/>
    <property type="project" value="InterPro"/>
</dbReference>
<accession>A0A7T4A150</accession>
<dbReference type="InterPro" id="IPR038261">
    <property type="entry name" value="GPP34-like_sf"/>
</dbReference>
<dbReference type="Pfam" id="PF05719">
    <property type="entry name" value="GPP34"/>
    <property type="match status" value="1"/>
</dbReference>
<evidence type="ECO:0000256" key="1">
    <source>
        <dbReference type="ARBA" id="ARBA00004255"/>
    </source>
</evidence>
<dbReference type="Gene3D" id="1.10.3630.10">
    <property type="entry name" value="yeast vps74-n-term truncation variant domain like"/>
    <property type="match status" value="1"/>
</dbReference>
<name>A0A7T4A150_9MICO</name>
<keyword evidence="3" id="KW-0446">Lipid-binding</keyword>
<evidence type="ECO:0000256" key="4">
    <source>
        <dbReference type="ARBA" id="ARBA00023136"/>
    </source>
</evidence>
<protein>
    <submittedName>
        <fullName evidence="5">GPP34 family phosphoprotein</fullName>
    </submittedName>
</protein>
<gene>
    <name evidence="5" type="ORF">I6H47_05465</name>
</gene>
<dbReference type="AlphaFoldDB" id="A0A7T4A150"/>
<proteinExistence type="predicted"/>
<dbReference type="InterPro" id="IPR008628">
    <property type="entry name" value="GPP34-like"/>
</dbReference>
<dbReference type="GO" id="GO:0005737">
    <property type="term" value="C:cytoplasm"/>
    <property type="evidence" value="ECO:0007669"/>
    <property type="project" value="UniProtKB-ARBA"/>
</dbReference>
<dbReference type="EMBL" id="CP065989">
    <property type="protein sequence ID" value="QQB15391.1"/>
    <property type="molecule type" value="Genomic_DNA"/>
</dbReference>
<evidence type="ECO:0000313" key="6">
    <source>
        <dbReference type="Proteomes" id="UP000595374"/>
    </source>
</evidence>
<dbReference type="Proteomes" id="UP000595374">
    <property type="component" value="Chromosome"/>
</dbReference>